<evidence type="ECO:0000256" key="5">
    <source>
        <dbReference type="ARBA" id="ARBA00023242"/>
    </source>
</evidence>
<keyword evidence="4" id="KW-0804">Transcription</keyword>
<keyword evidence="3" id="KW-0238">DNA-binding</keyword>
<sequence>MVDDSVTDSHSKNLHDPDSAELVFIDKYGCRDGKECQKRRTKPKQDAQTRYRSCWPAQSPAVTPTSPLDVDGLDRDPPLGIKTRGITCEYFLTQRPGRRRSSTGGSAAPCTTTATLTAAIAASTSGLASRRSSGSTANAAGSWPRYREADTFGADHGLQASLMPCFLVGDMTSSAISSSSSNHTSNHSSNHNSNSSSSSPLSPRTSVSPGGTDHVAATDSIAHLFAGAAFPDLDPFPWELGDVGMVTSALDPPSTADSSSRNGLVLDDAASLLISAVNSDYMACNSTHDFAVSDSWPPADLILHTDYEPGGTQTPPPSKMDLQDDDELLDKNGGAETPPPCACLERALDLLKSLSASSNLLRDGTSRISLQTVLLENKQGIEAVEDTLGCRECAHDGFLLAVLAMVVLKIVERYAAASQHRGSNTINPAPSCKDRKSATLKSPPRTHEEASWHHTPGTDAENTAAAQLVLGELHRAQRVVNKLSPRLSAAPPGTTKAAARGTGCGGGVGSRDAAAADCASGWPQLNGDAICGRQGDAGWLPPLSVATLERVEIDLRKSLSSLSADIIRSLRQRQVAPGLLREYLGVLRASRGVLLVLTPHVLPEPERGAGGGGTGPGEVEVEAEETAARARARARDLGVLQLTNRPAGLGLEMADLLRVVESLADGAGRLVVVNRLRGADGVVLALVVRYQPF</sequence>
<protein>
    <submittedName>
        <fullName evidence="8">E68d8c37-64f6-49ef-ad6b-f836dbcacbf1</fullName>
    </submittedName>
</protein>
<feature type="region of interest" description="Disordered" evidence="6">
    <location>
        <begin position="177"/>
        <end position="213"/>
    </location>
</feature>
<feature type="region of interest" description="Disordered" evidence="6">
    <location>
        <begin position="419"/>
        <end position="458"/>
    </location>
</feature>
<accession>A0A3S4BAC7</accession>
<evidence type="ECO:0000256" key="2">
    <source>
        <dbReference type="ARBA" id="ARBA00023015"/>
    </source>
</evidence>
<proteinExistence type="predicted"/>
<evidence type="ECO:0000313" key="8">
    <source>
        <dbReference type="EMBL" id="SPQ26245.1"/>
    </source>
</evidence>
<keyword evidence="1" id="KW-0479">Metal-binding</keyword>
<dbReference type="GO" id="GO:0005634">
    <property type="term" value="C:nucleus"/>
    <property type="evidence" value="ECO:0007669"/>
    <property type="project" value="InterPro"/>
</dbReference>
<evidence type="ECO:0000256" key="6">
    <source>
        <dbReference type="SAM" id="MobiDB-lite"/>
    </source>
</evidence>
<feature type="compositionally biased region" description="Low complexity" evidence="6">
    <location>
        <begin position="177"/>
        <end position="209"/>
    </location>
</feature>
<keyword evidence="2" id="KW-0805">Transcription regulation</keyword>
<feature type="domain" description="Aflatoxin regulatory protein" evidence="7">
    <location>
        <begin position="340"/>
        <end position="426"/>
    </location>
</feature>
<evidence type="ECO:0000313" key="9">
    <source>
        <dbReference type="Proteomes" id="UP000289323"/>
    </source>
</evidence>
<dbReference type="InterPro" id="IPR013700">
    <property type="entry name" value="AflR"/>
</dbReference>
<evidence type="ECO:0000259" key="7">
    <source>
        <dbReference type="Pfam" id="PF08493"/>
    </source>
</evidence>
<feature type="compositionally biased region" description="Basic and acidic residues" evidence="6">
    <location>
        <begin position="35"/>
        <end position="49"/>
    </location>
</feature>
<evidence type="ECO:0000256" key="1">
    <source>
        <dbReference type="ARBA" id="ARBA00022723"/>
    </source>
</evidence>
<dbReference type="GO" id="GO:0006355">
    <property type="term" value="P:regulation of DNA-templated transcription"/>
    <property type="evidence" value="ECO:0007669"/>
    <property type="project" value="InterPro"/>
</dbReference>
<keyword evidence="5" id="KW-0539">Nucleus</keyword>
<evidence type="ECO:0000256" key="3">
    <source>
        <dbReference type="ARBA" id="ARBA00023125"/>
    </source>
</evidence>
<dbReference type="GO" id="GO:0045122">
    <property type="term" value="P:aflatoxin biosynthetic process"/>
    <property type="evidence" value="ECO:0007669"/>
    <property type="project" value="InterPro"/>
</dbReference>
<gene>
    <name evidence="8" type="ORF">TT172_LOCUS8664</name>
</gene>
<dbReference type="Pfam" id="PF08493">
    <property type="entry name" value="AflR"/>
    <property type="match status" value="1"/>
</dbReference>
<dbReference type="Proteomes" id="UP000289323">
    <property type="component" value="Unassembled WGS sequence"/>
</dbReference>
<evidence type="ECO:0000256" key="4">
    <source>
        <dbReference type="ARBA" id="ARBA00023163"/>
    </source>
</evidence>
<organism evidence="8 9">
    <name type="scientific">Thermothielavioides terrestris</name>
    <dbReference type="NCBI Taxonomy" id="2587410"/>
    <lineage>
        <taxon>Eukaryota</taxon>
        <taxon>Fungi</taxon>
        <taxon>Dikarya</taxon>
        <taxon>Ascomycota</taxon>
        <taxon>Pezizomycotina</taxon>
        <taxon>Sordariomycetes</taxon>
        <taxon>Sordariomycetidae</taxon>
        <taxon>Sordariales</taxon>
        <taxon>Chaetomiaceae</taxon>
        <taxon>Thermothielavioides</taxon>
    </lineage>
</organism>
<dbReference type="GO" id="GO:0003677">
    <property type="term" value="F:DNA binding"/>
    <property type="evidence" value="ECO:0007669"/>
    <property type="project" value="UniProtKB-KW"/>
</dbReference>
<name>A0A3S4BAC7_9PEZI</name>
<dbReference type="EMBL" id="OUUZ01000016">
    <property type="protein sequence ID" value="SPQ26245.1"/>
    <property type="molecule type" value="Genomic_DNA"/>
</dbReference>
<dbReference type="AlphaFoldDB" id="A0A3S4BAC7"/>
<feature type="region of interest" description="Disordered" evidence="6">
    <location>
        <begin position="35"/>
        <end position="72"/>
    </location>
</feature>
<dbReference type="GO" id="GO:0046872">
    <property type="term" value="F:metal ion binding"/>
    <property type="evidence" value="ECO:0007669"/>
    <property type="project" value="UniProtKB-KW"/>
</dbReference>
<reference evidence="8 9" key="1">
    <citation type="submission" date="2018-04" db="EMBL/GenBank/DDBJ databases">
        <authorList>
            <person name="Huttner S."/>
            <person name="Dainat J."/>
        </authorList>
    </citation>
    <scope>NUCLEOTIDE SEQUENCE [LARGE SCALE GENOMIC DNA]</scope>
</reference>